<accession>A0A067H8U8</accession>
<sequence>MLTVSRLQPSTVDIKTLQRRNAAVGCNGNSFIIRYLINVLNFKPGSNKKINAKNGYNSITSYPMAFESGDIAAAFLVFPRGSPLALDISEAILK</sequence>
<keyword evidence="2" id="KW-1185">Reference proteome</keyword>
<dbReference type="SMR" id="A0A067H8U8"/>
<evidence type="ECO:0000313" key="1">
    <source>
        <dbReference type="EMBL" id="KDO84152.1"/>
    </source>
</evidence>
<dbReference type="Proteomes" id="UP000027120">
    <property type="component" value="Unassembled WGS sequence"/>
</dbReference>
<proteinExistence type="predicted"/>
<name>A0A067H8U8_CITSI</name>
<gene>
    <name evidence="1" type="ORF">CISIN_1g047464mg</name>
</gene>
<feature type="non-terminal residue" evidence="1">
    <location>
        <position position="94"/>
    </location>
</feature>
<dbReference type="AlphaFoldDB" id="A0A067H8U8"/>
<dbReference type="EMBL" id="KK784874">
    <property type="protein sequence ID" value="KDO84152.1"/>
    <property type="molecule type" value="Genomic_DNA"/>
</dbReference>
<evidence type="ECO:0000313" key="2">
    <source>
        <dbReference type="Proteomes" id="UP000027120"/>
    </source>
</evidence>
<reference evidence="1 2" key="1">
    <citation type="submission" date="2014-04" db="EMBL/GenBank/DDBJ databases">
        <authorList>
            <consortium name="International Citrus Genome Consortium"/>
            <person name="Gmitter F."/>
            <person name="Chen C."/>
            <person name="Farmerie W."/>
            <person name="Harkins T."/>
            <person name="Desany B."/>
            <person name="Mohiuddin M."/>
            <person name="Kodira C."/>
            <person name="Borodovsky M."/>
            <person name="Lomsadze A."/>
            <person name="Burns P."/>
            <person name="Jenkins J."/>
            <person name="Prochnik S."/>
            <person name="Shu S."/>
            <person name="Chapman J."/>
            <person name="Pitluck S."/>
            <person name="Schmutz J."/>
            <person name="Rokhsar D."/>
        </authorList>
    </citation>
    <scope>NUCLEOTIDE SEQUENCE</scope>
</reference>
<organism evidence="1 2">
    <name type="scientific">Citrus sinensis</name>
    <name type="common">Sweet orange</name>
    <name type="synonym">Citrus aurantium var. sinensis</name>
    <dbReference type="NCBI Taxonomy" id="2711"/>
    <lineage>
        <taxon>Eukaryota</taxon>
        <taxon>Viridiplantae</taxon>
        <taxon>Streptophyta</taxon>
        <taxon>Embryophyta</taxon>
        <taxon>Tracheophyta</taxon>
        <taxon>Spermatophyta</taxon>
        <taxon>Magnoliopsida</taxon>
        <taxon>eudicotyledons</taxon>
        <taxon>Gunneridae</taxon>
        <taxon>Pentapetalae</taxon>
        <taxon>rosids</taxon>
        <taxon>malvids</taxon>
        <taxon>Sapindales</taxon>
        <taxon>Rutaceae</taxon>
        <taxon>Aurantioideae</taxon>
        <taxon>Citrus</taxon>
    </lineage>
</organism>
<protein>
    <submittedName>
        <fullName evidence="1">Uncharacterized protein</fullName>
    </submittedName>
</protein>